<dbReference type="GO" id="GO:0008270">
    <property type="term" value="F:zinc ion binding"/>
    <property type="evidence" value="ECO:0007669"/>
    <property type="project" value="UniProtKB-UniRule"/>
</dbReference>
<evidence type="ECO:0000259" key="18">
    <source>
        <dbReference type="Pfam" id="PF08264"/>
    </source>
</evidence>
<evidence type="ECO:0000256" key="15">
    <source>
        <dbReference type="HAMAP-Rule" id="MF_02003"/>
    </source>
</evidence>
<feature type="domain" description="Aminoacyl-tRNA synthetase class Ia" evidence="17">
    <location>
        <begin position="71"/>
        <end position="728"/>
    </location>
</feature>
<dbReference type="Gene3D" id="1.10.730.10">
    <property type="entry name" value="Isoleucyl-tRNA Synthetase, Domain 1"/>
    <property type="match status" value="1"/>
</dbReference>
<feature type="short sequence motif" description="'KMSKS' region" evidence="15">
    <location>
        <begin position="694"/>
        <end position="698"/>
    </location>
</feature>
<organism evidence="19 20">
    <name type="scientific">Arthrobacter crystallopoietes BAB-32</name>
    <dbReference type="NCBI Taxonomy" id="1246476"/>
    <lineage>
        <taxon>Bacteria</taxon>
        <taxon>Bacillati</taxon>
        <taxon>Actinomycetota</taxon>
        <taxon>Actinomycetes</taxon>
        <taxon>Micrococcales</taxon>
        <taxon>Micrococcaceae</taxon>
        <taxon>Crystallibacter</taxon>
    </lineage>
</organism>
<keyword evidence="20" id="KW-1185">Reference proteome</keyword>
<comment type="caution">
    <text evidence="19">The sequence shown here is derived from an EMBL/GenBank/DDBJ whole genome shotgun (WGS) entry which is preliminary data.</text>
</comment>
<evidence type="ECO:0000256" key="9">
    <source>
        <dbReference type="ARBA" id="ARBA00022833"/>
    </source>
</evidence>
<dbReference type="SUPFAM" id="SSF50677">
    <property type="entry name" value="ValRS/IleRS/LeuRS editing domain"/>
    <property type="match status" value="1"/>
</dbReference>
<dbReference type="PANTHER" id="PTHR42780:SF1">
    <property type="entry name" value="ISOLEUCINE--TRNA LIGASE, CYTOPLASMIC"/>
    <property type="match status" value="1"/>
</dbReference>
<dbReference type="HAMAP" id="MF_02003">
    <property type="entry name" value="Ile_tRNA_synth_type2"/>
    <property type="match status" value="1"/>
</dbReference>
<dbReference type="FunFam" id="3.40.50.620:FF:000063">
    <property type="entry name" value="Isoleucine--tRNA ligase"/>
    <property type="match status" value="1"/>
</dbReference>
<keyword evidence="8 15" id="KW-0547">Nucleotide-binding</keyword>
<sequence length="1136" mass="126618">MRWYRGLEAPGSRDRDSRPACQGKGTSSHEVSTLPAASRMTNMPQIYPKATAAGAAAAQSSPKFPEIEELVLKYWQQDGTFQASIDARDAGRNGSNEFVFYDGPPFANGLPHYGHLLTGYVKDIVGRYQTQRGKRVERRFGWDTHGLPAELEAMKQLGMTDKAQIEAMGIDKFNDACRSSVLKYTREWEEYVTRQARWVDFENDYKTLNVEYMESVIWAFKQLHSKGLTYNGYRVLPYCWKDETPLSNHELRMDDDVYKNRQDQTVTVTFPILAGDSDLSRELAGVNALAWTTTPWTLPTNAALAVGPEITYAVVPSGPNGTTASGERFLLAQDLLHTYAKDLGYDDGAAAAEAVTATYAGAQLEDLRYEPLWDYYADTEKWGMQNAWRIVIADYVTTTDGTGLVHQAPAYGEDDQKVCEANGIPVIVSVDEGAKFLPYFGDGPLAEIAGLQVFEANKPITKVLKAQGRLLRQASYEHSYPHCWRCRTPLIYRAISSWYVEVTKFKDRMVELNQQINWIPGNVKDGQFGKWLENARDWSISRNRYWGSPIPVWESDNPDYPRQDVYGSLAELEADFGRLPLNERGEPDLHRPYIDDLTRPNPDDPTGQSTMRRVPDVLDVWFDSGSMPYAQVHYPHENQDWFEHHNPGDFIVEYIGQTRGWFYTLHVLATALFDRPAFRNVISHGIVLGSDGQKMSKSLQNYPDVSEVLDRDGSDAMRWFLMSSPILRGGNLIVTEQGIRDGVRQVILPLWNVWHFFKLYTNTANNGAGYEAKSVAGDAARIDALDSLDRYILAHTGQLVRDITASLDSYDVSGACDALREYLDTLTNWYVRRSRQRFFDEDADAFDVLYTCLETVCRSAASLLPLVTEEIWRGLTGERSVHLTDWPEPALFPEQADLVARMESTRSICSAGSSLRKAANLRVRLPLSELTVVAAGAEELTGGYEEIIKDELNIKSVRLVDAGSASPEEFGIEQKLVVNARAAGPRLGKNVQTAIKASKSGDWSVDDAGTVTAGGLELEPQEYTLETVVADQAGAGSAAVTMLPGGGFVVLNTEVTPELEAEGMARDFVRTIQQARKDADLVVSDRIRTTVAAGPEVLEALSTHQDLVTEETLTVELVLLPGEGQQVTVEKVEAQP</sequence>
<keyword evidence="11 15" id="KW-0648">Protein biosynthesis</keyword>
<dbReference type="InterPro" id="IPR013155">
    <property type="entry name" value="M/V/L/I-tRNA-synth_anticd-bd"/>
</dbReference>
<name>N1V5K1_9MICC</name>
<evidence type="ECO:0000256" key="3">
    <source>
        <dbReference type="ARBA" id="ARBA00007078"/>
    </source>
</evidence>
<feature type="domain" description="Methionyl/Valyl/Leucyl/Isoleucyl-tRNA synthetase anticodon-binding" evidence="18">
    <location>
        <begin position="789"/>
        <end position="928"/>
    </location>
</feature>
<dbReference type="PRINTS" id="PR00984">
    <property type="entry name" value="TRNASYNTHILE"/>
</dbReference>
<dbReference type="EMBL" id="ANPE02000079">
    <property type="protein sequence ID" value="EMY35274.1"/>
    <property type="molecule type" value="Genomic_DNA"/>
</dbReference>
<comment type="similarity">
    <text evidence="3 15">Belongs to the class-I aminoacyl-tRNA synthetase family. IleS type 2 subfamily.</text>
</comment>
<dbReference type="InterPro" id="IPR009008">
    <property type="entry name" value="Val/Leu/Ile-tRNA-synth_edit"/>
</dbReference>
<evidence type="ECO:0000256" key="10">
    <source>
        <dbReference type="ARBA" id="ARBA00022840"/>
    </source>
</evidence>
<comment type="function">
    <text evidence="13 15">Catalyzes the attachment of isoleucine to tRNA(Ile). As IleRS can inadvertently accommodate and process structurally similar amino acids such as valine, to avoid such errors it has two additional distinct tRNA(Ile)-dependent editing activities. One activity is designated as 'pretransfer' editing and involves the hydrolysis of activated Val-AMP. The other activity is designated 'posttransfer' editing and involves deacylation of mischarged Val-tRNA(Ile).</text>
</comment>
<evidence type="ECO:0000256" key="12">
    <source>
        <dbReference type="ARBA" id="ARBA00023146"/>
    </source>
</evidence>
<dbReference type="InterPro" id="IPR033709">
    <property type="entry name" value="Anticodon_Ile_ABEc"/>
</dbReference>
<keyword evidence="12 15" id="KW-0030">Aminoacyl-tRNA synthetase</keyword>
<keyword evidence="7 15" id="KW-0479">Metal-binding</keyword>
<dbReference type="Pfam" id="PF00133">
    <property type="entry name" value="tRNA-synt_1"/>
    <property type="match status" value="1"/>
</dbReference>
<feature type="binding site" evidence="15">
    <location>
        <position position="697"/>
    </location>
    <ligand>
        <name>ATP</name>
        <dbReference type="ChEBI" id="CHEBI:30616"/>
    </ligand>
</feature>
<dbReference type="InterPro" id="IPR001412">
    <property type="entry name" value="aa-tRNA-synth_I_CS"/>
</dbReference>
<dbReference type="PANTHER" id="PTHR42780">
    <property type="entry name" value="SOLEUCYL-TRNA SYNTHETASE"/>
    <property type="match status" value="1"/>
</dbReference>
<dbReference type="GO" id="GO:0005737">
    <property type="term" value="C:cytoplasm"/>
    <property type="evidence" value="ECO:0007669"/>
    <property type="project" value="UniProtKB-SubCell"/>
</dbReference>
<feature type="region of interest" description="Disordered" evidence="16">
    <location>
        <begin position="1"/>
        <end position="36"/>
    </location>
</feature>
<proteinExistence type="inferred from homology"/>
<dbReference type="Pfam" id="PF19302">
    <property type="entry name" value="DUF5915"/>
    <property type="match status" value="1"/>
</dbReference>
<dbReference type="InterPro" id="IPR014729">
    <property type="entry name" value="Rossmann-like_a/b/a_fold"/>
</dbReference>
<feature type="region of interest" description="Disordered" evidence="16">
    <location>
        <begin position="590"/>
        <end position="610"/>
    </location>
</feature>
<keyword evidence="6 15" id="KW-0436">Ligase</keyword>
<dbReference type="CDD" id="cd00818">
    <property type="entry name" value="IleRS_core"/>
    <property type="match status" value="1"/>
</dbReference>
<dbReference type="GO" id="GO:0006428">
    <property type="term" value="P:isoleucyl-tRNA aminoacylation"/>
    <property type="evidence" value="ECO:0007669"/>
    <property type="project" value="UniProtKB-UniRule"/>
</dbReference>
<evidence type="ECO:0000259" key="17">
    <source>
        <dbReference type="Pfam" id="PF00133"/>
    </source>
</evidence>
<feature type="compositionally biased region" description="Basic and acidic residues" evidence="16">
    <location>
        <begin position="590"/>
        <end position="602"/>
    </location>
</feature>
<evidence type="ECO:0000313" key="19">
    <source>
        <dbReference type="EMBL" id="EMY35274.1"/>
    </source>
</evidence>
<evidence type="ECO:0000256" key="4">
    <source>
        <dbReference type="ARBA" id="ARBA00011245"/>
    </source>
</evidence>
<dbReference type="Pfam" id="PF08264">
    <property type="entry name" value="Anticodon_1"/>
    <property type="match status" value="1"/>
</dbReference>
<dbReference type="Gene3D" id="3.40.50.620">
    <property type="entry name" value="HUPs"/>
    <property type="match status" value="2"/>
</dbReference>
<evidence type="ECO:0000256" key="6">
    <source>
        <dbReference type="ARBA" id="ARBA00022598"/>
    </source>
</evidence>
<keyword evidence="5 15" id="KW-0963">Cytoplasm</keyword>
<dbReference type="EC" id="6.1.1.5" evidence="15"/>
<dbReference type="GO" id="GO:0004822">
    <property type="term" value="F:isoleucine-tRNA ligase activity"/>
    <property type="evidence" value="ECO:0007669"/>
    <property type="project" value="UniProtKB-UniRule"/>
</dbReference>
<protein>
    <recommendedName>
        <fullName evidence="15">Isoleucine--tRNA ligase</fullName>
        <ecNumber evidence="15">6.1.1.5</ecNumber>
    </recommendedName>
    <alternativeName>
        <fullName evidence="15">Isoleucyl-tRNA synthetase</fullName>
        <shortName evidence="15">IleRS</shortName>
    </alternativeName>
</protein>
<feature type="short sequence motif" description="'HIGH' region" evidence="15">
    <location>
        <begin position="105"/>
        <end position="115"/>
    </location>
</feature>
<dbReference type="InterPro" id="IPR023586">
    <property type="entry name" value="Ile-tRNA-ligase_type2"/>
</dbReference>
<evidence type="ECO:0000256" key="11">
    <source>
        <dbReference type="ARBA" id="ARBA00022917"/>
    </source>
</evidence>
<evidence type="ECO:0000256" key="1">
    <source>
        <dbReference type="ARBA" id="ARBA00001947"/>
    </source>
</evidence>
<comment type="subcellular location">
    <subcellularLocation>
        <location evidence="2 15">Cytoplasm</location>
    </subcellularLocation>
</comment>
<comment type="subunit">
    <text evidence="4 15">Monomer.</text>
</comment>
<evidence type="ECO:0000256" key="5">
    <source>
        <dbReference type="ARBA" id="ARBA00022490"/>
    </source>
</evidence>
<dbReference type="InterPro" id="IPR002301">
    <property type="entry name" value="Ile-tRNA-ligase"/>
</dbReference>
<accession>N1V5K1</accession>
<evidence type="ECO:0000313" key="20">
    <source>
        <dbReference type="Proteomes" id="UP000010729"/>
    </source>
</evidence>
<dbReference type="CDD" id="cd07961">
    <property type="entry name" value="Anticodon_Ia_Ile_ABEc"/>
    <property type="match status" value="1"/>
</dbReference>
<dbReference type="PROSITE" id="PS00178">
    <property type="entry name" value="AA_TRNA_LIGASE_I"/>
    <property type="match status" value="1"/>
</dbReference>
<dbReference type="GO" id="GO:0002161">
    <property type="term" value="F:aminoacyl-tRNA deacylase activity"/>
    <property type="evidence" value="ECO:0007669"/>
    <property type="project" value="InterPro"/>
</dbReference>
<comment type="domain">
    <text evidence="15">IleRS has two distinct active sites: one for aminoacylation and one for editing. The misactivated valine is translocated from the active site to the editing site, which sterically excludes the correctly activated isoleucine. The single editing site contains two valyl binding pockets, one specific for each substrate (Val-AMP or Val-tRNA(Ile)).</text>
</comment>
<gene>
    <name evidence="15 19" type="primary">ileS</name>
    <name evidence="19" type="ORF">D477_005281</name>
</gene>
<dbReference type="InterPro" id="IPR009080">
    <property type="entry name" value="tRNAsynth_Ia_anticodon-bd"/>
</dbReference>
<keyword evidence="9 15" id="KW-0862">Zinc</keyword>
<dbReference type="AlphaFoldDB" id="N1V5K1"/>
<reference evidence="19 20" key="1">
    <citation type="journal article" date="2013" name="Genome Announc.">
        <title>Draft Genome Sequence of Arthrobacter crystallopoietes Strain BAB-32, Revealing Genes for Bioremediation.</title>
        <authorList>
            <person name="Joshi M.N."/>
            <person name="Pandit A.S."/>
            <person name="Sharma A."/>
            <person name="Pandya R.V."/>
            <person name="Desai S.M."/>
            <person name="Saxena A.K."/>
            <person name="Bagatharia S.B."/>
        </authorList>
    </citation>
    <scope>NUCLEOTIDE SEQUENCE [LARGE SCALE GENOMIC DNA]</scope>
    <source>
        <strain evidence="19 20">BAB-32</strain>
    </source>
</reference>
<comment type="catalytic activity">
    <reaction evidence="14 15">
        <text>tRNA(Ile) + L-isoleucine + ATP = L-isoleucyl-tRNA(Ile) + AMP + diphosphate</text>
        <dbReference type="Rhea" id="RHEA:11060"/>
        <dbReference type="Rhea" id="RHEA-COMP:9666"/>
        <dbReference type="Rhea" id="RHEA-COMP:9695"/>
        <dbReference type="ChEBI" id="CHEBI:30616"/>
        <dbReference type="ChEBI" id="CHEBI:33019"/>
        <dbReference type="ChEBI" id="CHEBI:58045"/>
        <dbReference type="ChEBI" id="CHEBI:78442"/>
        <dbReference type="ChEBI" id="CHEBI:78528"/>
        <dbReference type="ChEBI" id="CHEBI:456215"/>
        <dbReference type="EC" id="6.1.1.5"/>
    </reaction>
</comment>
<dbReference type="InterPro" id="IPR002300">
    <property type="entry name" value="aa-tRNA-synth_Ia"/>
</dbReference>
<evidence type="ECO:0000256" key="13">
    <source>
        <dbReference type="ARBA" id="ARBA00025217"/>
    </source>
</evidence>
<evidence type="ECO:0000256" key="2">
    <source>
        <dbReference type="ARBA" id="ARBA00004496"/>
    </source>
</evidence>
<evidence type="ECO:0000256" key="14">
    <source>
        <dbReference type="ARBA" id="ARBA00048359"/>
    </source>
</evidence>
<dbReference type="GO" id="GO:0000049">
    <property type="term" value="F:tRNA binding"/>
    <property type="evidence" value="ECO:0007669"/>
    <property type="project" value="InterPro"/>
</dbReference>
<dbReference type="Proteomes" id="UP000010729">
    <property type="component" value="Unassembled WGS sequence"/>
</dbReference>
<evidence type="ECO:0000256" key="8">
    <source>
        <dbReference type="ARBA" id="ARBA00022741"/>
    </source>
</evidence>
<dbReference type="NCBIfam" id="TIGR00392">
    <property type="entry name" value="ileS"/>
    <property type="match status" value="1"/>
</dbReference>
<keyword evidence="10 15" id="KW-0067">ATP-binding</keyword>
<dbReference type="Gene3D" id="3.90.740.10">
    <property type="entry name" value="Valyl/Leucyl/Isoleucyl-tRNA synthetase, editing domain"/>
    <property type="match status" value="1"/>
</dbReference>
<evidence type="ECO:0000256" key="7">
    <source>
        <dbReference type="ARBA" id="ARBA00022723"/>
    </source>
</evidence>
<dbReference type="FunFam" id="3.40.50.620:FF:000075">
    <property type="entry name" value="Isoleucine--tRNA ligase"/>
    <property type="match status" value="1"/>
</dbReference>
<comment type="cofactor">
    <cofactor evidence="1 15">
        <name>Zn(2+)</name>
        <dbReference type="ChEBI" id="CHEBI:29105"/>
    </cofactor>
</comment>
<dbReference type="GO" id="GO:0005524">
    <property type="term" value="F:ATP binding"/>
    <property type="evidence" value="ECO:0007669"/>
    <property type="project" value="UniProtKB-UniRule"/>
</dbReference>
<evidence type="ECO:0000256" key="16">
    <source>
        <dbReference type="SAM" id="MobiDB-lite"/>
    </source>
</evidence>
<dbReference type="SUPFAM" id="SSF47323">
    <property type="entry name" value="Anticodon-binding domain of a subclass of class I aminoacyl-tRNA synthetases"/>
    <property type="match status" value="1"/>
</dbReference>
<dbReference type="SUPFAM" id="SSF52374">
    <property type="entry name" value="Nucleotidylyl transferase"/>
    <property type="match status" value="1"/>
</dbReference>